<gene>
    <name evidence="2" type="ORF">MARPO_0059s0009</name>
</gene>
<sequence length="275" mass="31090">MFIPDDYHRHSLTFLLHLSEILEVEPITKYCALLFYEDRLLPLLRGLTEEEGRINLNSGHFRVYPLTLCNLQLLGSACFWISAKLHENEVPSAKTLKSLLRECVTGASFKRKDIIGAERLVLEAINYDITCGPTVYSLLQILLVNLRNVTILGDFITSKACEYLLDIVYDCRSVLKTPKPIVAAAVLAVGYIVCVPLEENNFPLLHWLTKTTNAHASHIERVVSILLSYVMDCPPEECGQNEQEELYKSASSANNTVFFIEEDDQYELCTMQGVV</sequence>
<evidence type="ECO:0000259" key="1">
    <source>
        <dbReference type="Pfam" id="PF00134"/>
    </source>
</evidence>
<dbReference type="EMBL" id="KZ772731">
    <property type="protein sequence ID" value="PTQ37057.1"/>
    <property type="molecule type" value="Genomic_DNA"/>
</dbReference>
<evidence type="ECO:0000313" key="2">
    <source>
        <dbReference type="EMBL" id="PTQ37057.1"/>
    </source>
</evidence>
<dbReference type="Gramene" id="Mp6g13410.1">
    <property type="protein sequence ID" value="Mp6g13410.1.cds"/>
    <property type="gene ID" value="Mp6g13410"/>
</dbReference>
<protein>
    <recommendedName>
        <fullName evidence="1">Cyclin N-terminal domain-containing protein</fullName>
    </recommendedName>
</protein>
<dbReference type="OrthoDB" id="1923367at2759"/>
<accession>A0A2R6WT75</accession>
<name>A0A2R6WT75_MARPO</name>
<dbReference type="InterPro" id="IPR036915">
    <property type="entry name" value="Cyclin-like_sf"/>
</dbReference>
<organism evidence="2 3">
    <name type="scientific">Marchantia polymorpha</name>
    <name type="common">Common liverwort</name>
    <name type="synonym">Marchantia aquatica</name>
    <dbReference type="NCBI Taxonomy" id="3197"/>
    <lineage>
        <taxon>Eukaryota</taxon>
        <taxon>Viridiplantae</taxon>
        <taxon>Streptophyta</taxon>
        <taxon>Embryophyta</taxon>
        <taxon>Marchantiophyta</taxon>
        <taxon>Marchantiopsida</taxon>
        <taxon>Marchantiidae</taxon>
        <taxon>Marchantiales</taxon>
        <taxon>Marchantiaceae</taxon>
        <taxon>Marchantia</taxon>
    </lineage>
</organism>
<dbReference type="InterPro" id="IPR006671">
    <property type="entry name" value="Cyclin_N"/>
</dbReference>
<dbReference type="OMA" id="EFPVLAW"/>
<dbReference type="Pfam" id="PF00134">
    <property type="entry name" value="Cyclin_N"/>
    <property type="match status" value="1"/>
</dbReference>
<proteinExistence type="predicted"/>
<dbReference type="SUPFAM" id="SSF47954">
    <property type="entry name" value="Cyclin-like"/>
    <property type="match status" value="1"/>
</dbReference>
<evidence type="ECO:0000313" key="3">
    <source>
        <dbReference type="Proteomes" id="UP000244005"/>
    </source>
</evidence>
<feature type="domain" description="Cyclin N-terminal" evidence="1">
    <location>
        <begin position="65"/>
        <end position="129"/>
    </location>
</feature>
<dbReference type="AlphaFoldDB" id="A0A2R6WT75"/>
<dbReference type="Gene3D" id="1.10.472.10">
    <property type="entry name" value="Cyclin-like"/>
    <property type="match status" value="2"/>
</dbReference>
<keyword evidence="3" id="KW-1185">Reference proteome</keyword>
<dbReference type="Proteomes" id="UP000244005">
    <property type="component" value="Unassembled WGS sequence"/>
</dbReference>
<reference evidence="3" key="1">
    <citation type="journal article" date="2017" name="Cell">
        <title>Insights into land plant evolution garnered from the Marchantia polymorpha genome.</title>
        <authorList>
            <person name="Bowman J.L."/>
            <person name="Kohchi T."/>
            <person name="Yamato K.T."/>
            <person name="Jenkins J."/>
            <person name="Shu S."/>
            <person name="Ishizaki K."/>
            <person name="Yamaoka S."/>
            <person name="Nishihama R."/>
            <person name="Nakamura Y."/>
            <person name="Berger F."/>
            <person name="Adam C."/>
            <person name="Aki S.S."/>
            <person name="Althoff F."/>
            <person name="Araki T."/>
            <person name="Arteaga-Vazquez M.A."/>
            <person name="Balasubrmanian S."/>
            <person name="Barry K."/>
            <person name="Bauer D."/>
            <person name="Boehm C.R."/>
            <person name="Briginshaw L."/>
            <person name="Caballero-Perez J."/>
            <person name="Catarino B."/>
            <person name="Chen F."/>
            <person name="Chiyoda S."/>
            <person name="Chovatia M."/>
            <person name="Davies K.M."/>
            <person name="Delmans M."/>
            <person name="Demura T."/>
            <person name="Dierschke T."/>
            <person name="Dolan L."/>
            <person name="Dorantes-Acosta A.E."/>
            <person name="Eklund D.M."/>
            <person name="Florent S.N."/>
            <person name="Flores-Sandoval E."/>
            <person name="Fujiyama A."/>
            <person name="Fukuzawa H."/>
            <person name="Galik B."/>
            <person name="Grimanelli D."/>
            <person name="Grimwood J."/>
            <person name="Grossniklaus U."/>
            <person name="Hamada T."/>
            <person name="Haseloff J."/>
            <person name="Hetherington A.J."/>
            <person name="Higo A."/>
            <person name="Hirakawa Y."/>
            <person name="Hundley H.N."/>
            <person name="Ikeda Y."/>
            <person name="Inoue K."/>
            <person name="Inoue S.I."/>
            <person name="Ishida S."/>
            <person name="Jia Q."/>
            <person name="Kakita M."/>
            <person name="Kanazawa T."/>
            <person name="Kawai Y."/>
            <person name="Kawashima T."/>
            <person name="Kennedy M."/>
            <person name="Kinose K."/>
            <person name="Kinoshita T."/>
            <person name="Kohara Y."/>
            <person name="Koide E."/>
            <person name="Komatsu K."/>
            <person name="Kopischke S."/>
            <person name="Kubo M."/>
            <person name="Kyozuka J."/>
            <person name="Lagercrantz U."/>
            <person name="Lin S.S."/>
            <person name="Lindquist E."/>
            <person name="Lipzen A.M."/>
            <person name="Lu C.W."/>
            <person name="De Luna E."/>
            <person name="Martienssen R.A."/>
            <person name="Minamino N."/>
            <person name="Mizutani M."/>
            <person name="Mizutani M."/>
            <person name="Mochizuki N."/>
            <person name="Monte I."/>
            <person name="Mosher R."/>
            <person name="Nagasaki H."/>
            <person name="Nakagami H."/>
            <person name="Naramoto S."/>
            <person name="Nishitani K."/>
            <person name="Ohtani M."/>
            <person name="Okamoto T."/>
            <person name="Okumura M."/>
            <person name="Phillips J."/>
            <person name="Pollak B."/>
            <person name="Reinders A."/>
            <person name="Rovekamp M."/>
            <person name="Sano R."/>
            <person name="Sawa S."/>
            <person name="Schmid M.W."/>
            <person name="Shirakawa M."/>
            <person name="Solano R."/>
            <person name="Spunde A."/>
            <person name="Suetsugu N."/>
            <person name="Sugano S."/>
            <person name="Sugiyama A."/>
            <person name="Sun R."/>
            <person name="Suzuki Y."/>
            <person name="Takenaka M."/>
            <person name="Takezawa D."/>
            <person name="Tomogane H."/>
            <person name="Tsuzuki M."/>
            <person name="Ueda T."/>
            <person name="Umeda M."/>
            <person name="Ward J.M."/>
            <person name="Watanabe Y."/>
            <person name="Yazaki K."/>
            <person name="Yokoyama R."/>
            <person name="Yoshitake Y."/>
            <person name="Yotsui I."/>
            <person name="Zachgo S."/>
            <person name="Schmutz J."/>
        </authorList>
    </citation>
    <scope>NUCLEOTIDE SEQUENCE [LARGE SCALE GENOMIC DNA]</scope>
    <source>
        <strain evidence="3">Tak-1</strain>
    </source>
</reference>